<proteinExistence type="predicted"/>
<sequence>MRRLHLLEIEDEPWCPRAIRDGATDWLHFLANAHKGFNAIGDKMREAMRRVGSDQIVDLCSGGGGPWQTLAPLLAQSGSVTVQLTDFYPNRAARERISAGSSGRVTYVSDSVDAMNVPSRFDGVRTMFNAFHHFRPHDARAILADAVNKRRAIVVVEGADHRLLGIVFILLMPLMMLVLTPLIRPFRWSRLALTYVLPAIPLLCLFDGIVSMLRIYSPDELREMVASIPDQQSFEWDIGTQPVQGSPLGLTYLVGVPREPAG</sequence>
<reference evidence="2 3" key="1">
    <citation type="journal article" date="2015" name="Int. J. Syst. Evol. Microbiol.">
        <title>Burkholderia monticola sp. nov., isolated from mountain soil.</title>
        <authorList>
            <person name="Baek I."/>
            <person name="Seo B."/>
            <person name="Lee I."/>
            <person name="Yi H."/>
            <person name="Chun J."/>
        </authorList>
    </citation>
    <scope>NUCLEOTIDE SEQUENCE [LARGE SCALE GENOMIC DNA]</scope>
    <source>
        <strain evidence="2 3">JC2948</strain>
    </source>
</reference>
<name>A0A149PH03_9BURK</name>
<evidence type="ECO:0000313" key="3">
    <source>
        <dbReference type="Proteomes" id="UP000075613"/>
    </source>
</evidence>
<dbReference type="EMBL" id="LRBG01000037">
    <property type="protein sequence ID" value="KXU84323.1"/>
    <property type="molecule type" value="Genomic_DNA"/>
</dbReference>
<comment type="caution">
    <text evidence="2">The sequence shown here is derived from an EMBL/GenBank/DDBJ whole genome shotgun (WGS) entry which is preliminary data.</text>
</comment>
<dbReference type="STRING" id="1399968.CI15_27260"/>
<dbReference type="InterPro" id="IPR029063">
    <property type="entry name" value="SAM-dependent_MTases_sf"/>
</dbReference>
<protein>
    <recommendedName>
        <fullName evidence="4">Methyltransferase type 11</fullName>
    </recommendedName>
</protein>
<evidence type="ECO:0000256" key="1">
    <source>
        <dbReference type="SAM" id="Phobius"/>
    </source>
</evidence>
<evidence type="ECO:0008006" key="4">
    <source>
        <dbReference type="Google" id="ProtNLM"/>
    </source>
</evidence>
<feature type="transmembrane region" description="Helical" evidence="1">
    <location>
        <begin position="195"/>
        <end position="216"/>
    </location>
</feature>
<evidence type="ECO:0000313" key="2">
    <source>
        <dbReference type="EMBL" id="KXU84323.1"/>
    </source>
</evidence>
<dbReference type="AlphaFoldDB" id="A0A149PH03"/>
<keyword evidence="1" id="KW-0472">Membrane</keyword>
<dbReference type="SUPFAM" id="SSF53335">
    <property type="entry name" value="S-adenosyl-L-methionine-dependent methyltransferases"/>
    <property type="match status" value="1"/>
</dbReference>
<organism evidence="2 3">
    <name type="scientific">Paraburkholderia monticola</name>
    <dbReference type="NCBI Taxonomy" id="1399968"/>
    <lineage>
        <taxon>Bacteria</taxon>
        <taxon>Pseudomonadati</taxon>
        <taxon>Pseudomonadota</taxon>
        <taxon>Betaproteobacteria</taxon>
        <taxon>Burkholderiales</taxon>
        <taxon>Burkholderiaceae</taxon>
        <taxon>Paraburkholderia</taxon>
    </lineage>
</organism>
<accession>A0A149PH03</accession>
<keyword evidence="1" id="KW-0812">Transmembrane</keyword>
<feature type="transmembrane region" description="Helical" evidence="1">
    <location>
        <begin position="163"/>
        <end position="183"/>
    </location>
</feature>
<keyword evidence="3" id="KW-1185">Reference proteome</keyword>
<dbReference type="Proteomes" id="UP000075613">
    <property type="component" value="Unassembled WGS sequence"/>
</dbReference>
<dbReference type="Gene3D" id="3.40.50.150">
    <property type="entry name" value="Vaccinia Virus protein VP39"/>
    <property type="match status" value="1"/>
</dbReference>
<gene>
    <name evidence="2" type="ORF">CI15_27260</name>
</gene>
<keyword evidence="1" id="KW-1133">Transmembrane helix</keyword>